<evidence type="ECO:0000313" key="1">
    <source>
        <dbReference type="EMBL" id="PKA45977.1"/>
    </source>
</evidence>
<dbReference type="OrthoDB" id="644294at2759"/>
<proteinExistence type="predicted"/>
<gene>
    <name evidence="1" type="ORF">AXF42_Ash019738</name>
</gene>
<evidence type="ECO:0000313" key="2">
    <source>
        <dbReference type="Proteomes" id="UP000236161"/>
    </source>
</evidence>
<dbReference type="EMBL" id="KZ454627">
    <property type="protein sequence ID" value="PKA45977.1"/>
    <property type="molecule type" value="Genomic_DNA"/>
</dbReference>
<sequence>MGQTLGWLKDRAQGKFPFIHLLTSSASTAICKVQVRRISDKVFEQCAEKNVLLLDKLHVATLMVYNINGVHLFDLVTVQEIISSKGYLGIDKNEFFDLIIEWIHKDLRIVLANRIILAAVAAPIMAIKTKSVAMQVPKVRDVAEKVPTPVIISAYSIGLVLLQDSRVY</sequence>
<keyword evidence="2" id="KW-1185">Reference proteome</keyword>
<name>A0A2H9ZRQ9_9ASPA</name>
<organism evidence="1 2">
    <name type="scientific">Apostasia shenzhenica</name>
    <dbReference type="NCBI Taxonomy" id="1088818"/>
    <lineage>
        <taxon>Eukaryota</taxon>
        <taxon>Viridiplantae</taxon>
        <taxon>Streptophyta</taxon>
        <taxon>Embryophyta</taxon>
        <taxon>Tracheophyta</taxon>
        <taxon>Spermatophyta</taxon>
        <taxon>Magnoliopsida</taxon>
        <taxon>Liliopsida</taxon>
        <taxon>Asparagales</taxon>
        <taxon>Orchidaceae</taxon>
        <taxon>Apostasioideae</taxon>
        <taxon>Apostasia</taxon>
    </lineage>
</organism>
<reference evidence="1 2" key="1">
    <citation type="journal article" date="2017" name="Nature">
        <title>The Apostasia genome and the evolution of orchids.</title>
        <authorList>
            <person name="Zhang G.Q."/>
            <person name="Liu K.W."/>
            <person name="Li Z."/>
            <person name="Lohaus R."/>
            <person name="Hsiao Y.Y."/>
            <person name="Niu S.C."/>
            <person name="Wang J.Y."/>
            <person name="Lin Y.C."/>
            <person name="Xu Q."/>
            <person name="Chen L.J."/>
            <person name="Yoshida K."/>
            <person name="Fujiwara S."/>
            <person name="Wang Z.W."/>
            <person name="Zhang Y.Q."/>
            <person name="Mitsuda N."/>
            <person name="Wang M."/>
            <person name="Liu G.H."/>
            <person name="Pecoraro L."/>
            <person name="Huang H.X."/>
            <person name="Xiao X.J."/>
            <person name="Lin M."/>
            <person name="Wu X.Y."/>
            <person name="Wu W.L."/>
            <person name="Chen Y.Y."/>
            <person name="Chang S.B."/>
            <person name="Sakamoto S."/>
            <person name="Ohme-Takagi M."/>
            <person name="Yagi M."/>
            <person name="Zeng S.J."/>
            <person name="Shen C.Y."/>
            <person name="Yeh C.M."/>
            <person name="Luo Y.B."/>
            <person name="Tsai W.C."/>
            <person name="Van de Peer Y."/>
            <person name="Liu Z.J."/>
        </authorList>
    </citation>
    <scope>NUCLEOTIDE SEQUENCE [LARGE SCALE GENOMIC DNA]</scope>
    <source>
        <strain evidence="2">cv. Shenzhen</strain>
        <tissue evidence="1">Stem</tissue>
    </source>
</reference>
<protein>
    <submittedName>
        <fullName evidence="1">Uncharacterized protein</fullName>
    </submittedName>
</protein>
<dbReference type="Proteomes" id="UP000236161">
    <property type="component" value="Unassembled WGS sequence"/>
</dbReference>
<accession>A0A2H9ZRQ9</accession>
<dbReference type="AlphaFoldDB" id="A0A2H9ZRQ9"/>
<dbReference type="STRING" id="1088818.A0A2H9ZRQ9"/>